<dbReference type="InterPro" id="IPR036390">
    <property type="entry name" value="WH_DNA-bd_sf"/>
</dbReference>
<dbReference type="InterPro" id="IPR000600">
    <property type="entry name" value="ROK"/>
</dbReference>
<dbReference type="Gene3D" id="3.30.420.40">
    <property type="match status" value="2"/>
</dbReference>
<feature type="domain" description="HTH marR-type" evidence="4">
    <location>
        <begin position="17"/>
        <end position="71"/>
    </location>
</feature>
<proteinExistence type="inferred from homology"/>
<evidence type="ECO:0000256" key="2">
    <source>
        <dbReference type="ARBA" id="ARBA00006479"/>
    </source>
</evidence>
<dbReference type="InterPro" id="IPR049874">
    <property type="entry name" value="ROK_cs"/>
</dbReference>
<comment type="function">
    <text evidence="1">Transcriptional repressor of xylose-utilizing enzymes.</text>
</comment>
<keyword evidence="3" id="KW-0859">Xylose metabolism</keyword>
<evidence type="ECO:0000313" key="5">
    <source>
        <dbReference type="EMBL" id="BBH23226.1"/>
    </source>
</evidence>
<keyword evidence="3" id="KW-0119">Carbohydrate metabolism</keyword>
<dbReference type="SUPFAM" id="SSF46785">
    <property type="entry name" value="Winged helix' DNA-binding domain"/>
    <property type="match status" value="1"/>
</dbReference>
<dbReference type="InterPro" id="IPR036388">
    <property type="entry name" value="WH-like_DNA-bd_sf"/>
</dbReference>
<dbReference type="AlphaFoldDB" id="A0A3G9IXI2"/>
<protein>
    <submittedName>
        <fullName evidence="5">Xylose repressor</fullName>
    </submittedName>
</protein>
<dbReference type="PROSITE" id="PS01125">
    <property type="entry name" value="ROK"/>
    <property type="match status" value="1"/>
</dbReference>
<organism evidence="5 6">
    <name type="scientific">Paenibacillus baekrokdamisoli</name>
    <dbReference type="NCBI Taxonomy" id="1712516"/>
    <lineage>
        <taxon>Bacteria</taxon>
        <taxon>Bacillati</taxon>
        <taxon>Bacillota</taxon>
        <taxon>Bacilli</taxon>
        <taxon>Bacillales</taxon>
        <taxon>Paenibacillaceae</taxon>
        <taxon>Paenibacillus</taxon>
    </lineage>
</organism>
<dbReference type="GO" id="GO:0003700">
    <property type="term" value="F:DNA-binding transcription factor activity"/>
    <property type="evidence" value="ECO:0007669"/>
    <property type="project" value="InterPro"/>
</dbReference>
<reference evidence="5 6" key="1">
    <citation type="submission" date="2018-11" db="EMBL/GenBank/DDBJ databases">
        <title>Complete genome sequence of Paenibacillus baekrokdamisoli strain KCTC 33723.</title>
        <authorList>
            <person name="Kang S.W."/>
            <person name="Lee K.C."/>
            <person name="Kim K.K."/>
            <person name="Kim J.S."/>
            <person name="Kim D.S."/>
            <person name="Ko S.H."/>
            <person name="Yang S.H."/>
            <person name="Lee J.S."/>
        </authorList>
    </citation>
    <scope>NUCLEOTIDE SEQUENCE [LARGE SCALE GENOMIC DNA]</scope>
    <source>
        <strain evidence="5 6">KCTC 33723</strain>
    </source>
</reference>
<dbReference type="EMBL" id="AP019308">
    <property type="protein sequence ID" value="BBH23226.1"/>
    <property type="molecule type" value="Genomic_DNA"/>
</dbReference>
<evidence type="ECO:0000256" key="3">
    <source>
        <dbReference type="ARBA" id="ARBA00022629"/>
    </source>
</evidence>
<dbReference type="PANTHER" id="PTHR18964:SF149">
    <property type="entry name" value="BIFUNCTIONAL UDP-N-ACETYLGLUCOSAMINE 2-EPIMERASE_N-ACETYLMANNOSAMINE KINASE"/>
    <property type="match status" value="1"/>
</dbReference>
<dbReference type="Pfam" id="PF12802">
    <property type="entry name" value="MarR_2"/>
    <property type="match status" value="1"/>
</dbReference>
<dbReference type="KEGG" id="pbk:Back11_45710"/>
<dbReference type="Proteomes" id="UP000275368">
    <property type="component" value="Chromosome"/>
</dbReference>
<comment type="similarity">
    <text evidence="2">Belongs to the ROK (NagC/XylR) family.</text>
</comment>
<name>A0A3G9IXI2_9BACL</name>
<dbReference type="GO" id="GO:0042732">
    <property type="term" value="P:D-xylose metabolic process"/>
    <property type="evidence" value="ECO:0007669"/>
    <property type="project" value="UniProtKB-KW"/>
</dbReference>
<evidence type="ECO:0000259" key="4">
    <source>
        <dbReference type="Pfam" id="PF12802"/>
    </source>
</evidence>
<keyword evidence="6" id="KW-1185">Reference proteome</keyword>
<dbReference type="SUPFAM" id="SSF53067">
    <property type="entry name" value="Actin-like ATPase domain"/>
    <property type="match status" value="1"/>
</dbReference>
<sequence length="393" mass="43646">MVAQKGNLQLMKKINCSLILHMLLREGSLSRAEIAQKSKLSATTVSSLVDELIQQGLIDEVGEKSSPGAGRRAIALEISRDKGYIIGIALGNNYFRGALLNFRNEIVYEFTEPVVKGNAEVLEFMIASINRLLTSKIVKDPLQVKGIAISTPGVIDDQGEVIVKSTFLRIKDLEIKRMLRREFDYPVVVVNDLKAAAFAEYFVGNTRTDNLLFLSMDSGIGLGLVIDGKVYSGYKGLAGEIGHMLIDPDGQRCEECGQNGCIAMVLTEPAVLARSQEKARQNNSDNVPQTFDELLERYEAGEELGEEVISQVCVLLVNTLSVFINFLSPELIVLHGWMCHSNKFMNQLKKGLSSFPFPLPFEQNRVVPATFEERNFIIGASTLMLHKVFEDYF</sequence>
<accession>A0A3G9IXI2</accession>
<dbReference type="PANTHER" id="PTHR18964">
    <property type="entry name" value="ROK (REPRESSOR, ORF, KINASE) FAMILY"/>
    <property type="match status" value="1"/>
</dbReference>
<dbReference type="InterPro" id="IPR000835">
    <property type="entry name" value="HTH_MarR-typ"/>
</dbReference>
<dbReference type="Gene3D" id="1.10.10.10">
    <property type="entry name" value="Winged helix-like DNA-binding domain superfamily/Winged helix DNA-binding domain"/>
    <property type="match status" value="1"/>
</dbReference>
<dbReference type="InterPro" id="IPR043129">
    <property type="entry name" value="ATPase_NBD"/>
</dbReference>
<evidence type="ECO:0000256" key="1">
    <source>
        <dbReference type="ARBA" id="ARBA00002486"/>
    </source>
</evidence>
<gene>
    <name evidence="5" type="primary">xylR_4</name>
    <name evidence="5" type="ORF">Back11_45710</name>
</gene>
<evidence type="ECO:0000313" key="6">
    <source>
        <dbReference type="Proteomes" id="UP000275368"/>
    </source>
</evidence>
<dbReference type="Pfam" id="PF00480">
    <property type="entry name" value="ROK"/>
    <property type="match status" value="1"/>
</dbReference>